<reference evidence="2" key="1">
    <citation type="submission" date="2006-10" db="EMBL/GenBank/DDBJ databases">
        <authorList>
            <person name="Amadeo P."/>
            <person name="Zhao Q."/>
            <person name="Wortman J."/>
            <person name="Fraser-Liggett C."/>
            <person name="Carlton J."/>
        </authorList>
    </citation>
    <scope>NUCLEOTIDE SEQUENCE</scope>
    <source>
        <strain evidence="2">G3</strain>
    </source>
</reference>
<accession>A2DF95</accession>
<dbReference type="InterPro" id="IPR036388">
    <property type="entry name" value="WH-like_DNA-bd_sf"/>
</dbReference>
<dbReference type="InParanoid" id="A2DF95"/>
<dbReference type="OrthoDB" id="10515688at2759"/>
<dbReference type="KEGG" id="tva:5466375"/>
<feature type="domain" description="Initiator binding" evidence="1">
    <location>
        <begin position="196"/>
        <end position="287"/>
    </location>
</feature>
<gene>
    <name evidence="2" type="ORF">TVAG_436470</name>
</gene>
<name>A2DF95_TRIV3</name>
<dbReference type="VEuPathDB" id="TrichDB:TVAG_436470"/>
<keyword evidence="3" id="KW-1185">Reference proteome</keyword>
<dbReference type="EMBL" id="DS113194">
    <property type="protein sequence ID" value="EAY20823.1"/>
    <property type="molecule type" value="Genomic_DNA"/>
</dbReference>
<evidence type="ECO:0000313" key="2">
    <source>
        <dbReference type="EMBL" id="EAY20823.1"/>
    </source>
</evidence>
<sequence length="336" mass="38167">MSDDFTFDDFDFDNQGQGSNQQEDQTDLFGTGETFAQDFSFDEVARNDYSSSFSCDSSSINQNYSPYFSEPFRNPRIQSQGMSAGLSPIDMSASQSNIRMLNSQQRLRSFNGLTSPNMVPLSKRPIHQTLPSKFCAAAMDTFIPRAKRSKRAEIWQSTDPISARTDDQFNSILQTNSHFINPSQCGFIPSLYWPNKDFLLGDIILDFFQRKSNINCRFIHKLYNALRIVQIYPMLKELIGIEWISPNILKVRKCCFARLLGIKSIDGGLFHKQGNFPSLGFRELTMDEANVYCQGLDISDVDYENVKLLVHAPGQITANWNEKLVFGMTNSVVPRA</sequence>
<protein>
    <recommendedName>
        <fullName evidence="1">Initiator binding domain-containing protein</fullName>
    </recommendedName>
</protein>
<evidence type="ECO:0000313" key="3">
    <source>
        <dbReference type="Proteomes" id="UP000001542"/>
    </source>
</evidence>
<dbReference type="AlphaFoldDB" id="A2DF95"/>
<dbReference type="InterPro" id="IPR018845">
    <property type="entry name" value="Initiator-bd"/>
</dbReference>
<proteinExistence type="predicted"/>
<dbReference type="VEuPathDB" id="TrichDB:TVAGG3_0565820"/>
<dbReference type="SMR" id="A2DF95"/>
<reference evidence="2" key="2">
    <citation type="journal article" date="2007" name="Science">
        <title>Draft genome sequence of the sexually transmitted pathogen Trichomonas vaginalis.</title>
        <authorList>
            <person name="Carlton J.M."/>
            <person name="Hirt R.P."/>
            <person name="Silva J.C."/>
            <person name="Delcher A.L."/>
            <person name="Schatz M."/>
            <person name="Zhao Q."/>
            <person name="Wortman J.R."/>
            <person name="Bidwell S.L."/>
            <person name="Alsmark U.C.M."/>
            <person name="Besteiro S."/>
            <person name="Sicheritz-Ponten T."/>
            <person name="Noel C.J."/>
            <person name="Dacks J.B."/>
            <person name="Foster P.G."/>
            <person name="Simillion C."/>
            <person name="Van de Peer Y."/>
            <person name="Miranda-Saavedra D."/>
            <person name="Barton G.J."/>
            <person name="Westrop G.D."/>
            <person name="Mueller S."/>
            <person name="Dessi D."/>
            <person name="Fiori P.L."/>
            <person name="Ren Q."/>
            <person name="Paulsen I."/>
            <person name="Zhang H."/>
            <person name="Bastida-Corcuera F.D."/>
            <person name="Simoes-Barbosa A."/>
            <person name="Brown M.T."/>
            <person name="Hayes R.D."/>
            <person name="Mukherjee M."/>
            <person name="Okumura C.Y."/>
            <person name="Schneider R."/>
            <person name="Smith A.J."/>
            <person name="Vanacova S."/>
            <person name="Villalvazo M."/>
            <person name="Haas B.J."/>
            <person name="Pertea M."/>
            <person name="Feldblyum T.V."/>
            <person name="Utterback T.R."/>
            <person name="Shu C.L."/>
            <person name="Osoegawa K."/>
            <person name="de Jong P.J."/>
            <person name="Hrdy I."/>
            <person name="Horvathova L."/>
            <person name="Zubacova Z."/>
            <person name="Dolezal P."/>
            <person name="Malik S.B."/>
            <person name="Logsdon J.M. Jr."/>
            <person name="Henze K."/>
            <person name="Gupta A."/>
            <person name="Wang C.C."/>
            <person name="Dunne R.L."/>
            <person name="Upcroft J.A."/>
            <person name="Upcroft P."/>
            <person name="White O."/>
            <person name="Salzberg S.L."/>
            <person name="Tang P."/>
            <person name="Chiu C.-H."/>
            <person name="Lee Y.-S."/>
            <person name="Embley T.M."/>
            <person name="Coombs G.H."/>
            <person name="Mottram J.C."/>
            <person name="Tachezy J."/>
            <person name="Fraser-Liggett C.M."/>
            <person name="Johnson P.J."/>
        </authorList>
    </citation>
    <scope>NUCLEOTIDE SEQUENCE [LARGE SCALE GENOMIC DNA]</scope>
    <source>
        <strain evidence="2">G3</strain>
    </source>
</reference>
<dbReference type="Gene3D" id="1.10.10.10">
    <property type="entry name" value="Winged helix-like DNA-binding domain superfamily/Winged helix DNA-binding domain"/>
    <property type="match status" value="1"/>
</dbReference>
<dbReference type="RefSeq" id="XP_001581809.1">
    <property type="nucleotide sequence ID" value="XM_001581759.1"/>
</dbReference>
<dbReference type="Pfam" id="PF10416">
    <property type="entry name" value="IBD"/>
    <property type="match status" value="1"/>
</dbReference>
<organism evidence="2 3">
    <name type="scientific">Trichomonas vaginalis (strain ATCC PRA-98 / G3)</name>
    <dbReference type="NCBI Taxonomy" id="412133"/>
    <lineage>
        <taxon>Eukaryota</taxon>
        <taxon>Metamonada</taxon>
        <taxon>Parabasalia</taxon>
        <taxon>Trichomonadida</taxon>
        <taxon>Trichomonadidae</taxon>
        <taxon>Trichomonas</taxon>
    </lineage>
</organism>
<dbReference type="Proteomes" id="UP000001542">
    <property type="component" value="Unassembled WGS sequence"/>
</dbReference>
<evidence type="ECO:0000259" key="1">
    <source>
        <dbReference type="Pfam" id="PF10416"/>
    </source>
</evidence>